<evidence type="ECO:0000313" key="2">
    <source>
        <dbReference type="Proteomes" id="UP001235939"/>
    </source>
</evidence>
<dbReference type="EMBL" id="CP092881">
    <property type="protein sequence ID" value="UYV80905.1"/>
    <property type="molecule type" value="Genomic_DNA"/>
</dbReference>
<organism evidence="1 2">
    <name type="scientific">Cordylochernes scorpioides</name>
    <dbReference type="NCBI Taxonomy" id="51811"/>
    <lineage>
        <taxon>Eukaryota</taxon>
        <taxon>Metazoa</taxon>
        <taxon>Ecdysozoa</taxon>
        <taxon>Arthropoda</taxon>
        <taxon>Chelicerata</taxon>
        <taxon>Arachnida</taxon>
        <taxon>Pseudoscorpiones</taxon>
        <taxon>Cheliferoidea</taxon>
        <taxon>Chernetidae</taxon>
        <taxon>Cordylochernes</taxon>
    </lineage>
</organism>
<name>A0ABY6LI91_9ARAC</name>
<reference evidence="1 2" key="1">
    <citation type="submission" date="2022-01" db="EMBL/GenBank/DDBJ databases">
        <title>A chromosomal length assembly of Cordylochernes scorpioides.</title>
        <authorList>
            <person name="Zeh D."/>
            <person name="Zeh J."/>
        </authorList>
    </citation>
    <scope>NUCLEOTIDE SEQUENCE [LARGE SCALE GENOMIC DNA]</scope>
    <source>
        <strain evidence="1">IN4F17</strain>
        <tissue evidence="1">Whole Body</tissue>
    </source>
</reference>
<protein>
    <submittedName>
        <fullName evidence="1">Uncharacterized protein</fullName>
    </submittedName>
</protein>
<sequence length="121" mass="13839">MHWSLGRITKVFPGADGKVRVVETALAPTEWAEDEERENQLSEIFEQCNDVTFQSPLYEEDIIRGNTTFVVLCRNGRNYLLEELSPARGNKVPFPNFYSEMFLFQNPAVNGAHEELCRNVG</sequence>
<evidence type="ECO:0000313" key="1">
    <source>
        <dbReference type="EMBL" id="UYV80905.1"/>
    </source>
</evidence>
<keyword evidence="2" id="KW-1185">Reference proteome</keyword>
<proteinExistence type="predicted"/>
<dbReference type="Proteomes" id="UP001235939">
    <property type="component" value="Chromosome 19"/>
</dbReference>
<gene>
    <name evidence="1" type="ORF">LAZ67_19002142</name>
</gene>
<accession>A0ABY6LI91</accession>